<keyword evidence="4" id="KW-1185">Reference proteome</keyword>
<evidence type="ECO:0000313" key="4">
    <source>
        <dbReference type="Proteomes" id="UP001152759"/>
    </source>
</evidence>
<dbReference type="EMBL" id="OU963867">
    <property type="protein sequence ID" value="CAH0392542.1"/>
    <property type="molecule type" value="Genomic_DNA"/>
</dbReference>
<sequence length="1324" mass="145771">MPRKSIPSEPRPLGDLRTKIWMSLKELETPSAFAYSASSSSLPNPCLCLKRSGVVGLPLSAGEAQKIISQASQSPFGKGEDTIVDTSIRKSWELNPNQFTLQNPEWKKAVKSILDDVTVGLGIKKGSGRVSAKIHKLLLYEPGAFFKPHTDSEKMPGMFGTLVICLPSPHEGGKVILTHGDDKYEFETAKSSNMSISYAAWYADITHEVTPVTSGYRLMLTYNLSRQSGFEVPSYELICGRMQALSKLLKEYESRLEGGDNTLPPLLVHRFKHKYTEANFQLESLKPQDLAQVQTLTQLSTKLGFDIYLATLELKIEFDKENPGYYERKHRFKKIINMDSKLIAEKFAYPKGGLIDPTPQDAAKADDKYTTGHTGNEGCLVINWYRDAVAILVPPSKQAHFVFEFGFEGKVIEPLFCKLMQEFSKDPNKQPKLVQLCELALKQKPKERYYGYDVSKEPIPPYFQQAAAAVLDLGRIDLFDVACKSRGDKVMLDNARALGRWAAKEGVAAMRDRLTKGVQAASSIAEKLAFLESIAEGFATALQESSSAEDTMTEEYKLLRESSLKQWSDEVIFTAIAELKTVTKADAASMAQVCKTVDWNLFVSKVTPVILNAATMLKISFINELMANLQQERNKEQQSFIEMIIHKIWNAFVFNLKQEGSASSASREQKAAEDLNANDLRSIVENTLEILSPKSLETIVIPAMLNAVPNASKECSKDVFIPFIGMIIKNEVGCFRLPANDETPPMLHKSLVQSFLLKYLKENVGLEPEAPANWSLPPVERGWSGPCRCGDCRKVNQFLQDPVQKVLDIPCGKDRRRHLYEAFEDCMWHNYDCETIRNSNPCVWRITKNQCIYERNKAKWSENTEAAVQTLSDLKKEEPVNGRLESYLQPHYSSFMNANLKELPDLESLVATSQSSQTNKNGTPAHNVSAPPNQTVQIVQKRGTASLCATPQSSQTNINVTPAQNVSALPNQTAQKKAATFLGATPQSLQTSKTVAPAHSAAALTNQTVQIVQKRGTTFLDTTSKSLQTTKNVVPAHNVSMLPNQTEKRGGFLGAIPISWQMNKNVVLVHNVSMLPNQTVQKRGGFLGAISQSFQTNKNLASAHNAPAITNQTVQKKGTTFMGATSKSLQTNKTVVPAYNVSAQPNRTVLIVQKKGTKFLSATSESLQNNKTVVPAHNVSALPNQTVQIVQKREAASLSATPQSSQTTINVAPAHNVSAQPNQTVQIVQKKGTTFLGATSKSSQTNKTVVPAHNVSAQPNQTVQIVQKKGMATLLATPVSSQTNKNAAPAHNVSALPNQNVQIFQKSGVGSLVAVPQLSIPMKM</sequence>
<accession>A0A9P0AJC7</accession>
<dbReference type="PANTHER" id="PTHR33099:SF7">
    <property type="entry name" value="MYND-TYPE DOMAIN-CONTAINING PROTEIN"/>
    <property type="match status" value="1"/>
</dbReference>
<dbReference type="Pfam" id="PF13640">
    <property type="entry name" value="2OG-FeII_Oxy_3"/>
    <property type="match status" value="1"/>
</dbReference>
<dbReference type="Gene3D" id="2.60.120.620">
    <property type="entry name" value="q2cbj1_9rhob like domain"/>
    <property type="match status" value="1"/>
</dbReference>
<feature type="region of interest" description="Disordered" evidence="1">
    <location>
        <begin position="911"/>
        <end position="931"/>
    </location>
</feature>
<protein>
    <recommendedName>
        <fullName evidence="2">Prolyl 4-hydroxylase alpha subunit Fe(2+) 2OG dioxygenase domain-containing protein</fullName>
    </recommendedName>
</protein>
<dbReference type="InterPro" id="IPR044862">
    <property type="entry name" value="Pro_4_hyd_alph_FE2OG_OXY"/>
</dbReference>
<evidence type="ECO:0000256" key="1">
    <source>
        <dbReference type="SAM" id="MobiDB-lite"/>
    </source>
</evidence>
<organism evidence="3 4">
    <name type="scientific">Bemisia tabaci</name>
    <name type="common">Sweetpotato whitefly</name>
    <name type="synonym">Aleurodes tabaci</name>
    <dbReference type="NCBI Taxonomy" id="7038"/>
    <lineage>
        <taxon>Eukaryota</taxon>
        <taxon>Metazoa</taxon>
        <taxon>Ecdysozoa</taxon>
        <taxon>Arthropoda</taxon>
        <taxon>Hexapoda</taxon>
        <taxon>Insecta</taxon>
        <taxon>Pterygota</taxon>
        <taxon>Neoptera</taxon>
        <taxon>Paraneoptera</taxon>
        <taxon>Hemiptera</taxon>
        <taxon>Sternorrhyncha</taxon>
        <taxon>Aleyrodoidea</taxon>
        <taxon>Aleyrodidae</taxon>
        <taxon>Aleyrodinae</taxon>
        <taxon>Bemisia</taxon>
    </lineage>
</organism>
<dbReference type="KEGG" id="btab:109042012"/>
<dbReference type="Proteomes" id="UP001152759">
    <property type="component" value="Chromosome 6"/>
</dbReference>
<evidence type="ECO:0000259" key="2">
    <source>
        <dbReference type="Pfam" id="PF13640"/>
    </source>
</evidence>
<reference evidence="3" key="1">
    <citation type="submission" date="2021-12" db="EMBL/GenBank/DDBJ databases">
        <authorList>
            <person name="King R."/>
        </authorList>
    </citation>
    <scope>NUCLEOTIDE SEQUENCE</scope>
</reference>
<name>A0A9P0AJC7_BEMTA</name>
<dbReference type="PANTHER" id="PTHR33099">
    <property type="entry name" value="FE2OG DIOXYGENASE DOMAIN-CONTAINING PROTEIN"/>
    <property type="match status" value="1"/>
</dbReference>
<gene>
    <name evidence="3" type="ORF">BEMITA_LOCUS11052</name>
</gene>
<proteinExistence type="predicted"/>
<evidence type="ECO:0000313" key="3">
    <source>
        <dbReference type="EMBL" id="CAH0392542.1"/>
    </source>
</evidence>
<feature type="domain" description="Prolyl 4-hydroxylase alpha subunit Fe(2+) 2OG dioxygenase" evidence="2">
    <location>
        <begin position="137"/>
        <end position="223"/>
    </location>
</feature>